<evidence type="ECO:0000256" key="8">
    <source>
        <dbReference type="ARBA" id="ARBA00023209"/>
    </source>
</evidence>
<keyword evidence="4" id="KW-0521">NADP</keyword>
<dbReference type="Pfam" id="PF13685">
    <property type="entry name" value="Fe-ADH_2"/>
    <property type="match status" value="1"/>
</dbReference>
<dbReference type="SUPFAM" id="SSF56796">
    <property type="entry name" value="Dehydroquinate synthase-like"/>
    <property type="match status" value="1"/>
</dbReference>
<gene>
    <name evidence="10" type="ORF">ETU09_05630</name>
</gene>
<dbReference type="CDD" id="cd08175">
    <property type="entry name" value="G1PDH"/>
    <property type="match status" value="1"/>
</dbReference>
<evidence type="ECO:0000256" key="7">
    <source>
        <dbReference type="ARBA" id="ARBA00023098"/>
    </source>
</evidence>
<keyword evidence="6" id="KW-0520">NAD</keyword>
<proteinExistence type="predicted"/>
<name>A0A563DEY2_9FLAO</name>
<dbReference type="Gene3D" id="3.40.50.1970">
    <property type="match status" value="1"/>
</dbReference>
<dbReference type="RefSeq" id="WP_146292437.1">
    <property type="nucleotide sequence ID" value="NZ_SELH01000017.1"/>
</dbReference>
<evidence type="ECO:0000313" key="10">
    <source>
        <dbReference type="EMBL" id="TWP28796.1"/>
    </source>
</evidence>
<keyword evidence="5" id="KW-0560">Oxidoreductase</keyword>
<keyword evidence="1" id="KW-0963">Cytoplasm</keyword>
<accession>A0A563DEY2</accession>
<evidence type="ECO:0000256" key="4">
    <source>
        <dbReference type="ARBA" id="ARBA00022857"/>
    </source>
</evidence>
<evidence type="ECO:0000256" key="3">
    <source>
        <dbReference type="ARBA" id="ARBA00022723"/>
    </source>
</evidence>
<evidence type="ECO:0000256" key="6">
    <source>
        <dbReference type="ARBA" id="ARBA00023027"/>
    </source>
</evidence>
<keyword evidence="7" id="KW-0443">Lipid metabolism</keyword>
<dbReference type="GO" id="GO:0016614">
    <property type="term" value="F:oxidoreductase activity, acting on CH-OH group of donors"/>
    <property type="evidence" value="ECO:0007669"/>
    <property type="project" value="InterPro"/>
</dbReference>
<organism evidence="10 11">
    <name type="scientific">Apibacter muscae</name>
    <dbReference type="NCBI Taxonomy" id="2509004"/>
    <lineage>
        <taxon>Bacteria</taxon>
        <taxon>Pseudomonadati</taxon>
        <taxon>Bacteroidota</taxon>
        <taxon>Flavobacteriia</taxon>
        <taxon>Flavobacteriales</taxon>
        <taxon>Weeksellaceae</taxon>
        <taxon>Apibacter</taxon>
    </lineage>
</organism>
<evidence type="ECO:0000256" key="2">
    <source>
        <dbReference type="ARBA" id="ARBA00022516"/>
    </source>
</evidence>
<keyword evidence="8" id="KW-0594">Phospholipid biosynthesis</keyword>
<dbReference type="OrthoDB" id="9763580at2"/>
<dbReference type="InterPro" id="IPR032837">
    <property type="entry name" value="G1PDH"/>
</dbReference>
<dbReference type="PANTHER" id="PTHR43616">
    <property type="entry name" value="GLYCEROL DEHYDROGENASE"/>
    <property type="match status" value="1"/>
</dbReference>
<dbReference type="PANTHER" id="PTHR43616:SF5">
    <property type="entry name" value="GLYCEROL DEHYDROGENASE 1"/>
    <property type="match status" value="1"/>
</dbReference>
<keyword evidence="11" id="KW-1185">Reference proteome</keyword>
<evidence type="ECO:0000256" key="1">
    <source>
        <dbReference type="ARBA" id="ARBA00022490"/>
    </source>
</evidence>
<comment type="caution">
    <text evidence="10">The sequence shown here is derived from an EMBL/GenBank/DDBJ whole genome shotgun (WGS) entry which is preliminary data.</text>
</comment>
<dbReference type="Gene3D" id="1.20.1090.10">
    <property type="entry name" value="Dehydroquinate synthase-like - alpha domain"/>
    <property type="match status" value="1"/>
</dbReference>
<reference evidence="10 11" key="1">
    <citation type="submission" date="2019-02" db="EMBL/GenBank/DDBJ databases">
        <title>Apibacter muscae sp. nov.: a novel member of the house fly microbiota.</title>
        <authorList>
            <person name="Park R."/>
        </authorList>
    </citation>
    <scope>NUCLEOTIDE SEQUENCE [LARGE SCALE GENOMIC DNA]</scope>
    <source>
        <strain evidence="10 11">AL1</strain>
    </source>
</reference>
<dbReference type="GO" id="GO:0008654">
    <property type="term" value="P:phospholipid biosynthetic process"/>
    <property type="evidence" value="ECO:0007669"/>
    <property type="project" value="UniProtKB-KW"/>
</dbReference>
<dbReference type="Proteomes" id="UP000319499">
    <property type="component" value="Unassembled WGS sequence"/>
</dbReference>
<dbReference type="InterPro" id="IPR016205">
    <property type="entry name" value="Glycerol_DH"/>
</dbReference>
<evidence type="ECO:0000256" key="9">
    <source>
        <dbReference type="ARBA" id="ARBA00023264"/>
    </source>
</evidence>
<dbReference type="GO" id="GO:0046872">
    <property type="term" value="F:metal ion binding"/>
    <property type="evidence" value="ECO:0007669"/>
    <property type="project" value="UniProtKB-KW"/>
</dbReference>
<protein>
    <submittedName>
        <fullName evidence="10">sn-glycerol-1-phosphate dehydrogenase</fullName>
    </submittedName>
</protein>
<keyword evidence="2" id="KW-0444">Lipid biosynthesis</keyword>
<dbReference type="EMBL" id="SELH01000017">
    <property type="protein sequence ID" value="TWP28796.1"/>
    <property type="molecule type" value="Genomic_DNA"/>
</dbReference>
<keyword evidence="9" id="KW-1208">Phospholipid metabolism</keyword>
<evidence type="ECO:0000256" key="5">
    <source>
        <dbReference type="ARBA" id="ARBA00023002"/>
    </source>
</evidence>
<evidence type="ECO:0000313" key="11">
    <source>
        <dbReference type="Proteomes" id="UP000319499"/>
    </source>
</evidence>
<sequence length="471" mass="52665">MNSQNRIDKALSKATETKFLLIEAGAINKVAEIFKIQFPDKKAIIIADPTTYAIAGEKITKDLEKENLLGENTYILKDPNLYGDYIYVEELREHLKGKGLIIVAVGSGVINDICKRAASELETPYMVVATAASMDGYSSSGAALTNKGSKTTHPCEAPQVIVADLNIISKAPSLMTASGYVDLYAKVPAGADWILASELYDKNNPLEGIEPITEAWHTVQDGLAEALADPEGAKRGEHKAIQLLVEGLMLGGFAMQEMKEWGLGVSRPASGAEHLFSHIWEMEHHTFQGEMAKKFGIYPHKDKQSPSHGFKVGIGILATLAFYELLFQTPVENLDIEKAVENWPSLEQQNLEIEKLFKGSDILPTALKQTKSKYVSKEILREQLTKIKNNWPKIKERLQNQLISFEETVQRFKQVGAPTKPKEIGLTKEDLKLCFYKAHKLRARYTILDFAYRAGYFEDWVEHLFTKGIFK</sequence>
<dbReference type="AlphaFoldDB" id="A0A563DEY2"/>
<keyword evidence="3" id="KW-0479">Metal-binding</keyword>